<evidence type="ECO:0000313" key="3">
    <source>
        <dbReference type="Proteomes" id="UP000247498"/>
    </source>
</evidence>
<protein>
    <submittedName>
        <fullName evidence="2">Uncharacterized protein</fullName>
    </submittedName>
</protein>
<dbReference type="InParanoid" id="A0A2V0P6G6"/>
<feature type="region of interest" description="Disordered" evidence="1">
    <location>
        <begin position="309"/>
        <end position="371"/>
    </location>
</feature>
<keyword evidence="3" id="KW-1185">Reference proteome</keyword>
<feature type="compositionally biased region" description="Low complexity" evidence="1">
    <location>
        <begin position="1"/>
        <end position="10"/>
    </location>
</feature>
<proteinExistence type="predicted"/>
<organism evidence="2 3">
    <name type="scientific">Raphidocelis subcapitata</name>
    <dbReference type="NCBI Taxonomy" id="307507"/>
    <lineage>
        <taxon>Eukaryota</taxon>
        <taxon>Viridiplantae</taxon>
        <taxon>Chlorophyta</taxon>
        <taxon>core chlorophytes</taxon>
        <taxon>Chlorophyceae</taxon>
        <taxon>CS clade</taxon>
        <taxon>Sphaeropleales</taxon>
        <taxon>Selenastraceae</taxon>
        <taxon>Raphidocelis</taxon>
    </lineage>
</organism>
<dbReference type="AlphaFoldDB" id="A0A2V0P6G6"/>
<evidence type="ECO:0000313" key="2">
    <source>
        <dbReference type="EMBL" id="GBF92685.1"/>
    </source>
</evidence>
<reference evidence="2 3" key="1">
    <citation type="journal article" date="2018" name="Sci. Rep.">
        <title>Raphidocelis subcapitata (=Pseudokirchneriella subcapitata) provides an insight into genome evolution and environmental adaptations in the Sphaeropleales.</title>
        <authorList>
            <person name="Suzuki S."/>
            <person name="Yamaguchi H."/>
            <person name="Nakajima N."/>
            <person name="Kawachi M."/>
        </authorList>
    </citation>
    <scope>NUCLEOTIDE SEQUENCE [LARGE SCALE GENOMIC DNA]</scope>
    <source>
        <strain evidence="2 3">NIES-35</strain>
    </source>
</reference>
<evidence type="ECO:0000256" key="1">
    <source>
        <dbReference type="SAM" id="MobiDB-lite"/>
    </source>
</evidence>
<feature type="compositionally biased region" description="Gly residues" evidence="1">
    <location>
        <begin position="353"/>
        <end position="371"/>
    </location>
</feature>
<gene>
    <name evidence="2" type="ORF">Rsub_05054</name>
</gene>
<dbReference type="Proteomes" id="UP000247498">
    <property type="component" value="Unassembled WGS sequence"/>
</dbReference>
<feature type="region of interest" description="Disordered" evidence="1">
    <location>
        <begin position="1"/>
        <end position="76"/>
    </location>
</feature>
<accession>A0A2V0P6G6</accession>
<dbReference type="EMBL" id="BDRX01000034">
    <property type="protein sequence ID" value="GBF92685.1"/>
    <property type="molecule type" value="Genomic_DNA"/>
</dbReference>
<name>A0A2V0P6G6_9CHLO</name>
<comment type="caution">
    <text evidence="2">The sequence shown here is derived from an EMBL/GenBank/DDBJ whole genome shotgun (WGS) entry which is preliminary data.</text>
</comment>
<feature type="compositionally biased region" description="Gly residues" evidence="1">
    <location>
        <begin position="309"/>
        <end position="331"/>
    </location>
</feature>
<sequence length="371" mass="36582">MWRSGSARGSSGEGESGGRSGGAAAAGGRGGASQTDVLVIEEPPDGGAQAPEPQLLPTGFGDDGAGPAGAAGLDDDEDLGLPPAWVRYSAAGVNVAVASVALATAKQLFSPATLFGGPGAAAPGAPPPPGAAAAAAKAAEELPEWMRQRYGYAWGGAAGGAAGRSIVRRIARDSAVLMGASASWYGVQAAAQWARGGADDAANTTLAGAVSAAFLGAKLFGDAARGRAALRVGLWAAAGAWMGRAAWEDRRRVQQLLLKRQQELEQSHLGVPPERVKGELDRELLVRLLRREAKARAARVQQQVQAGAGGGAAGAAGGGPAGAGAGAGGGGADDDAAWRQLIESPPWLVDGGQDNGGGQGNRGGRGNGGGA</sequence>
<feature type="compositionally biased region" description="Gly residues" evidence="1">
    <location>
        <begin position="11"/>
        <end position="31"/>
    </location>
</feature>